<reference evidence="3" key="1">
    <citation type="submission" date="2022-11" db="UniProtKB">
        <authorList>
            <consortium name="WormBaseParasite"/>
        </authorList>
    </citation>
    <scope>IDENTIFICATION</scope>
</reference>
<organism evidence="2 3">
    <name type="scientific">Romanomermis culicivorax</name>
    <name type="common">Nematode worm</name>
    <dbReference type="NCBI Taxonomy" id="13658"/>
    <lineage>
        <taxon>Eukaryota</taxon>
        <taxon>Metazoa</taxon>
        <taxon>Ecdysozoa</taxon>
        <taxon>Nematoda</taxon>
        <taxon>Enoplea</taxon>
        <taxon>Dorylaimia</taxon>
        <taxon>Mermithida</taxon>
        <taxon>Mermithoidea</taxon>
        <taxon>Mermithidae</taxon>
        <taxon>Romanomermis</taxon>
    </lineage>
</organism>
<feature type="region of interest" description="Disordered" evidence="1">
    <location>
        <begin position="57"/>
        <end position="83"/>
    </location>
</feature>
<proteinExistence type="predicted"/>
<dbReference type="WBParaSite" id="nRc.2.0.1.t17295-RA">
    <property type="protein sequence ID" value="nRc.2.0.1.t17295-RA"/>
    <property type="gene ID" value="nRc.2.0.1.g17295"/>
</dbReference>
<sequence length="83" mass="8807">MKSSVCIWKISKSLRLDNGKILFCLCLPRFCDDGRAGGEDFVRLRCSAAGAVHDEPAVGVHSEPSSVKSSPSSSSTSSSLIFS</sequence>
<evidence type="ECO:0000313" key="2">
    <source>
        <dbReference type="Proteomes" id="UP000887565"/>
    </source>
</evidence>
<dbReference type="Proteomes" id="UP000887565">
    <property type="component" value="Unplaced"/>
</dbReference>
<evidence type="ECO:0000256" key="1">
    <source>
        <dbReference type="SAM" id="MobiDB-lite"/>
    </source>
</evidence>
<protein>
    <submittedName>
        <fullName evidence="3">Uncharacterized protein</fullName>
    </submittedName>
</protein>
<accession>A0A915IV75</accession>
<evidence type="ECO:0000313" key="3">
    <source>
        <dbReference type="WBParaSite" id="nRc.2.0.1.t17295-RA"/>
    </source>
</evidence>
<dbReference type="AlphaFoldDB" id="A0A915IV75"/>
<name>A0A915IV75_ROMCU</name>
<keyword evidence="2" id="KW-1185">Reference proteome</keyword>
<feature type="compositionally biased region" description="Low complexity" evidence="1">
    <location>
        <begin position="62"/>
        <end position="83"/>
    </location>
</feature>